<dbReference type="EMBL" id="KN833739">
    <property type="protein sequence ID" value="KIK22440.1"/>
    <property type="molecule type" value="Genomic_DNA"/>
</dbReference>
<organism evidence="1 2">
    <name type="scientific">Pisolithus microcarpus 441</name>
    <dbReference type="NCBI Taxonomy" id="765257"/>
    <lineage>
        <taxon>Eukaryota</taxon>
        <taxon>Fungi</taxon>
        <taxon>Dikarya</taxon>
        <taxon>Basidiomycota</taxon>
        <taxon>Agaricomycotina</taxon>
        <taxon>Agaricomycetes</taxon>
        <taxon>Agaricomycetidae</taxon>
        <taxon>Boletales</taxon>
        <taxon>Sclerodermatineae</taxon>
        <taxon>Pisolithaceae</taxon>
        <taxon>Pisolithus</taxon>
    </lineage>
</organism>
<gene>
    <name evidence="1" type="ORF">PISMIDRAFT_500896</name>
</gene>
<dbReference type="Proteomes" id="UP000054018">
    <property type="component" value="Unassembled WGS sequence"/>
</dbReference>
<protein>
    <submittedName>
        <fullName evidence="1">Uncharacterized protein</fullName>
    </submittedName>
</protein>
<sequence>MSSLNDGTLGHGTDLATRCVVCKVKVLVMDHLLTWRHSVTNASVDAIESLPTANNSANQYNNCPPQQCFYNRDGNVCLEFITCGSAPEHFRALHSIRDMARDVKIACQWHGCGRQVQRHNFMRHLREVHLGHGRTTDYQNGVLLSHGE</sequence>
<proteinExistence type="predicted"/>
<accession>A0A0C9YCE9</accession>
<dbReference type="OrthoDB" id="2693028at2759"/>
<reference evidence="2" key="2">
    <citation type="submission" date="2015-01" db="EMBL/GenBank/DDBJ databases">
        <title>Evolutionary Origins and Diversification of the Mycorrhizal Mutualists.</title>
        <authorList>
            <consortium name="DOE Joint Genome Institute"/>
            <consortium name="Mycorrhizal Genomics Consortium"/>
            <person name="Kohler A."/>
            <person name="Kuo A."/>
            <person name="Nagy L.G."/>
            <person name="Floudas D."/>
            <person name="Copeland A."/>
            <person name="Barry K.W."/>
            <person name="Cichocki N."/>
            <person name="Veneault-Fourrey C."/>
            <person name="LaButti K."/>
            <person name="Lindquist E.A."/>
            <person name="Lipzen A."/>
            <person name="Lundell T."/>
            <person name="Morin E."/>
            <person name="Murat C."/>
            <person name="Riley R."/>
            <person name="Ohm R."/>
            <person name="Sun H."/>
            <person name="Tunlid A."/>
            <person name="Henrissat B."/>
            <person name="Grigoriev I.V."/>
            <person name="Hibbett D.S."/>
            <person name="Martin F."/>
        </authorList>
    </citation>
    <scope>NUCLEOTIDE SEQUENCE [LARGE SCALE GENOMIC DNA]</scope>
    <source>
        <strain evidence="2">441</strain>
    </source>
</reference>
<reference evidence="1 2" key="1">
    <citation type="submission" date="2014-04" db="EMBL/GenBank/DDBJ databases">
        <authorList>
            <consortium name="DOE Joint Genome Institute"/>
            <person name="Kuo A."/>
            <person name="Kohler A."/>
            <person name="Costa M.D."/>
            <person name="Nagy L.G."/>
            <person name="Floudas D."/>
            <person name="Copeland A."/>
            <person name="Barry K.W."/>
            <person name="Cichocki N."/>
            <person name="Veneault-Fourrey C."/>
            <person name="LaButti K."/>
            <person name="Lindquist E.A."/>
            <person name="Lipzen A."/>
            <person name="Lundell T."/>
            <person name="Morin E."/>
            <person name="Murat C."/>
            <person name="Sun H."/>
            <person name="Tunlid A."/>
            <person name="Henrissat B."/>
            <person name="Grigoriev I.V."/>
            <person name="Hibbett D.S."/>
            <person name="Martin F."/>
            <person name="Nordberg H.P."/>
            <person name="Cantor M.N."/>
            <person name="Hua S.X."/>
        </authorList>
    </citation>
    <scope>NUCLEOTIDE SEQUENCE [LARGE SCALE GENOMIC DNA]</scope>
    <source>
        <strain evidence="1 2">441</strain>
    </source>
</reference>
<dbReference type="HOGENOM" id="CLU_141770_1_0_1"/>
<evidence type="ECO:0000313" key="1">
    <source>
        <dbReference type="EMBL" id="KIK22440.1"/>
    </source>
</evidence>
<keyword evidence="2" id="KW-1185">Reference proteome</keyword>
<name>A0A0C9YCE9_9AGAM</name>
<dbReference type="AlphaFoldDB" id="A0A0C9YCE9"/>
<evidence type="ECO:0000313" key="2">
    <source>
        <dbReference type="Proteomes" id="UP000054018"/>
    </source>
</evidence>